<dbReference type="Pfam" id="PF00994">
    <property type="entry name" value="MoCF_biosynth"/>
    <property type="match status" value="1"/>
</dbReference>
<dbReference type="NCBIfam" id="NF045515">
    <property type="entry name" value="Glp_gephyrin"/>
    <property type="match status" value="1"/>
</dbReference>
<keyword evidence="8 11" id="KW-0460">Magnesium</keyword>
<evidence type="ECO:0000256" key="9">
    <source>
        <dbReference type="ARBA" id="ARBA00023150"/>
    </source>
</evidence>
<organism evidence="13 14">
    <name type="scientific">Acidimicrobiia bacterium BACL6 MAG-120924-bin43</name>
    <dbReference type="NCBI Taxonomy" id="1655583"/>
    <lineage>
        <taxon>Bacteria</taxon>
        <taxon>Bacillati</taxon>
        <taxon>Actinomycetota</taxon>
        <taxon>Acidimicrobiia</taxon>
        <taxon>acIV cluster</taxon>
    </lineage>
</organism>
<accession>A0A0R2QDZ2</accession>
<dbReference type="FunFam" id="3.40.980.10:FF:000004">
    <property type="entry name" value="Molybdopterin molybdenumtransferase"/>
    <property type="match status" value="1"/>
</dbReference>
<feature type="domain" description="MoaB/Mog" evidence="12">
    <location>
        <begin position="176"/>
        <end position="318"/>
    </location>
</feature>
<dbReference type="Gene3D" id="2.40.340.10">
    <property type="entry name" value="MoeA, C-terminal, domain IV"/>
    <property type="match status" value="1"/>
</dbReference>
<dbReference type="PANTHER" id="PTHR10192">
    <property type="entry name" value="MOLYBDOPTERIN BIOSYNTHESIS PROTEIN"/>
    <property type="match status" value="1"/>
</dbReference>
<dbReference type="Gene3D" id="2.170.190.11">
    <property type="entry name" value="Molybdopterin biosynthesis moea protein, domain 3"/>
    <property type="match status" value="1"/>
</dbReference>
<keyword evidence="7 11" id="KW-0479">Metal-binding</keyword>
<proteinExistence type="inferred from homology"/>
<evidence type="ECO:0000256" key="4">
    <source>
        <dbReference type="ARBA" id="ARBA00010763"/>
    </source>
</evidence>
<keyword evidence="5 11" id="KW-0500">Molybdenum</keyword>
<evidence type="ECO:0000256" key="5">
    <source>
        <dbReference type="ARBA" id="ARBA00022505"/>
    </source>
</evidence>
<comment type="caution">
    <text evidence="13">The sequence shown here is derived from an EMBL/GenBank/DDBJ whole genome shotgun (WGS) entry which is preliminary data.</text>
</comment>
<evidence type="ECO:0000256" key="2">
    <source>
        <dbReference type="ARBA" id="ARBA00002901"/>
    </source>
</evidence>
<dbReference type="UniPathway" id="UPA00344"/>
<dbReference type="EMBL" id="LIBJ01000078">
    <property type="protein sequence ID" value="KRO48552.1"/>
    <property type="molecule type" value="Genomic_DNA"/>
</dbReference>
<evidence type="ECO:0000313" key="14">
    <source>
        <dbReference type="Proteomes" id="UP000051017"/>
    </source>
</evidence>
<evidence type="ECO:0000256" key="7">
    <source>
        <dbReference type="ARBA" id="ARBA00022723"/>
    </source>
</evidence>
<dbReference type="SUPFAM" id="SSF63882">
    <property type="entry name" value="MoeA N-terminal region -like"/>
    <property type="match status" value="1"/>
</dbReference>
<sequence>MIPIEEAQATVLAACSPLTPVDSSCKQMTGRVLAQDVVASENVPWFANSAVDGFAVRMNDVQLVPVELRIVDTVAAGAEPKIAVNAGEAIRIMTGAPIPPGADAVVMVEDSELVSPGIVRLTRAARPHEAIRDAGSDIMAGHTVFVAGTVLNAAGIGVLASVNARVVRAYPRARVALLSTGDELISDGSPLKIGQIRESNMTMLHSLIEATGCEVINLGVVRDDEVEIERVLREVVLRCDAVVTSGGVSMGDFDVIKAVLSRIATMNWMQMAIKPAKPFAFGQLTAADGRIVPIFGLPGNPVSSLISYELIARPALRKMMGNTRDLLRPPVRALLDSPIIRKLDGKVHYVRVFGSFENDGRLHVRDTGPQGSHQLAATAFANGLAYVVDGTGLDAGAEVDVYVIGDVLG</sequence>
<gene>
    <name evidence="13" type="ORF">ABR75_02350</name>
</gene>
<dbReference type="SUPFAM" id="SSF53218">
    <property type="entry name" value="Molybdenum cofactor biosynthesis proteins"/>
    <property type="match status" value="1"/>
</dbReference>
<comment type="catalytic activity">
    <reaction evidence="10">
        <text>adenylyl-molybdopterin + molybdate = Mo-molybdopterin + AMP + H(+)</text>
        <dbReference type="Rhea" id="RHEA:35047"/>
        <dbReference type="ChEBI" id="CHEBI:15378"/>
        <dbReference type="ChEBI" id="CHEBI:36264"/>
        <dbReference type="ChEBI" id="CHEBI:62727"/>
        <dbReference type="ChEBI" id="CHEBI:71302"/>
        <dbReference type="ChEBI" id="CHEBI:456215"/>
        <dbReference type="EC" id="2.10.1.1"/>
    </reaction>
</comment>
<comment type="cofactor">
    <cofactor evidence="1 11">
        <name>Mg(2+)</name>
        <dbReference type="ChEBI" id="CHEBI:18420"/>
    </cofactor>
</comment>
<dbReference type="SMART" id="SM00852">
    <property type="entry name" value="MoCF_biosynth"/>
    <property type="match status" value="1"/>
</dbReference>
<dbReference type="InterPro" id="IPR005111">
    <property type="entry name" value="MoeA_C_domain_IV"/>
</dbReference>
<dbReference type="Gene3D" id="3.40.980.10">
    <property type="entry name" value="MoaB/Mog-like domain"/>
    <property type="match status" value="1"/>
</dbReference>
<evidence type="ECO:0000256" key="10">
    <source>
        <dbReference type="ARBA" id="ARBA00047317"/>
    </source>
</evidence>
<dbReference type="CDD" id="cd00887">
    <property type="entry name" value="MoeA"/>
    <property type="match status" value="1"/>
</dbReference>
<protein>
    <recommendedName>
        <fullName evidence="11">Molybdopterin molybdenumtransferase</fullName>
        <ecNumber evidence="11">2.10.1.1</ecNumber>
    </recommendedName>
</protein>
<dbReference type="InterPro" id="IPR038987">
    <property type="entry name" value="MoeA-like"/>
</dbReference>
<dbReference type="FunFam" id="2.170.190.11:FF:000001">
    <property type="entry name" value="Molybdopterin molybdenumtransferase"/>
    <property type="match status" value="1"/>
</dbReference>
<dbReference type="GO" id="GO:0005829">
    <property type="term" value="C:cytosol"/>
    <property type="evidence" value="ECO:0007669"/>
    <property type="project" value="TreeGrafter"/>
</dbReference>
<dbReference type="SUPFAM" id="SSF63867">
    <property type="entry name" value="MoeA C-terminal domain-like"/>
    <property type="match status" value="1"/>
</dbReference>
<dbReference type="PANTHER" id="PTHR10192:SF5">
    <property type="entry name" value="GEPHYRIN"/>
    <property type="match status" value="1"/>
</dbReference>
<evidence type="ECO:0000313" key="13">
    <source>
        <dbReference type="EMBL" id="KRO48552.1"/>
    </source>
</evidence>
<dbReference type="InterPro" id="IPR036135">
    <property type="entry name" value="MoeA_linker/N_sf"/>
</dbReference>
<comment type="pathway">
    <text evidence="3 11">Cofactor biosynthesis; molybdopterin biosynthesis.</text>
</comment>
<dbReference type="NCBIfam" id="TIGR00177">
    <property type="entry name" value="molyb_syn"/>
    <property type="match status" value="1"/>
</dbReference>
<evidence type="ECO:0000256" key="6">
    <source>
        <dbReference type="ARBA" id="ARBA00022679"/>
    </source>
</evidence>
<dbReference type="InterPro" id="IPR001453">
    <property type="entry name" value="MoaB/Mog_dom"/>
</dbReference>
<dbReference type="AlphaFoldDB" id="A0A0R2QDZ2"/>
<evidence type="ECO:0000256" key="1">
    <source>
        <dbReference type="ARBA" id="ARBA00001946"/>
    </source>
</evidence>
<comment type="similarity">
    <text evidence="4 11">Belongs to the MoeA family.</text>
</comment>
<dbReference type="GO" id="GO:0006777">
    <property type="term" value="P:Mo-molybdopterin cofactor biosynthetic process"/>
    <property type="evidence" value="ECO:0007669"/>
    <property type="project" value="UniProtKB-UniRule"/>
</dbReference>
<dbReference type="InterPro" id="IPR005110">
    <property type="entry name" value="MoeA_linker/N"/>
</dbReference>
<reference evidence="13 14" key="1">
    <citation type="submission" date="2015-10" db="EMBL/GenBank/DDBJ databases">
        <title>Metagenome-Assembled Genomes uncover a global brackish microbiome.</title>
        <authorList>
            <person name="Hugerth L.W."/>
            <person name="Larsson J."/>
            <person name="Alneberg J."/>
            <person name="Lindh M.V."/>
            <person name="Legrand C."/>
            <person name="Pinhassi J."/>
            <person name="Andersson A.F."/>
        </authorList>
    </citation>
    <scope>NUCLEOTIDE SEQUENCE [LARGE SCALE GENOMIC DNA]</scope>
    <source>
        <strain evidence="13">BACL6 MAG-120924-bin43</strain>
    </source>
</reference>
<dbReference type="Pfam" id="PF03453">
    <property type="entry name" value="MoeA_N"/>
    <property type="match status" value="1"/>
</dbReference>
<keyword evidence="9 11" id="KW-0501">Molybdenum cofactor biosynthesis</keyword>
<evidence type="ECO:0000256" key="8">
    <source>
        <dbReference type="ARBA" id="ARBA00022842"/>
    </source>
</evidence>
<dbReference type="Proteomes" id="UP000051017">
    <property type="component" value="Unassembled WGS sequence"/>
</dbReference>
<dbReference type="InterPro" id="IPR036425">
    <property type="entry name" value="MoaB/Mog-like_dom_sf"/>
</dbReference>
<dbReference type="EC" id="2.10.1.1" evidence="11"/>
<name>A0A0R2QDZ2_9ACTN</name>
<evidence type="ECO:0000256" key="11">
    <source>
        <dbReference type="RuleBase" id="RU365090"/>
    </source>
</evidence>
<dbReference type="Gene3D" id="3.90.105.10">
    <property type="entry name" value="Molybdopterin biosynthesis moea protein, domain 2"/>
    <property type="match status" value="1"/>
</dbReference>
<dbReference type="Pfam" id="PF03454">
    <property type="entry name" value="MoeA_C"/>
    <property type="match status" value="1"/>
</dbReference>
<evidence type="ECO:0000256" key="3">
    <source>
        <dbReference type="ARBA" id="ARBA00005046"/>
    </source>
</evidence>
<dbReference type="GO" id="GO:0046872">
    <property type="term" value="F:metal ion binding"/>
    <property type="evidence" value="ECO:0007669"/>
    <property type="project" value="UniProtKB-UniRule"/>
</dbReference>
<dbReference type="InterPro" id="IPR036688">
    <property type="entry name" value="MoeA_C_domain_IV_sf"/>
</dbReference>
<comment type="function">
    <text evidence="2 11">Catalyzes the insertion of molybdate into adenylated molybdopterin with the concomitant release of AMP.</text>
</comment>
<keyword evidence="6 11" id="KW-0808">Transferase</keyword>
<dbReference type="GO" id="GO:0061599">
    <property type="term" value="F:molybdopterin molybdotransferase activity"/>
    <property type="evidence" value="ECO:0007669"/>
    <property type="project" value="UniProtKB-UniRule"/>
</dbReference>
<evidence type="ECO:0000259" key="12">
    <source>
        <dbReference type="SMART" id="SM00852"/>
    </source>
</evidence>